<feature type="active site" description="Charge relay system" evidence="5">
    <location>
        <position position="365"/>
    </location>
</feature>
<dbReference type="EMBL" id="MU005773">
    <property type="protein sequence ID" value="KAF2707918.1"/>
    <property type="molecule type" value="Genomic_DNA"/>
</dbReference>
<dbReference type="Pfam" id="PF00082">
    <property type="entry name" value="Peptidase_S8"/>
    <property type="match status" value="1"/>
</dbReference>
<reference evidence="9" key="1">
    <citation type="journal article" date="2020" name="Stud. Mycol.">
        <title>101 Dothideomycetes genomes: a test case for predicting lifestyles and emergence of pathogens.</title>
        <authorList>
            <person name="Haridas S."/>
            <person name="Albert R."/>
            <person name="Binder M."/>
            <person name="Bloem J."/>
            <person name="Labutti K."/>
            <person name="Salamov A."/>
            <person name="Andreopoulos B."/>
            <person name="Baker S."/>
            <person name="Barry K."/>
            <person name="Bills G."/>
            <person name="Bluhm B."/>
            <person name="Cannon C."/>
            <person name="Castanera R."/>
            <person name="Culley D."/>
            <person name="Daum C."/>
            <person name="Ezra D."/>
            <person name="Gonzalez J."/>
            <person name="Henrissat B."/>
            <person name="Kuo A."/>
            <person name="Liang C."/>
            <person name="Lipzen A."/>
            <person name="Lutzoni F."/>
            <person name="Magnuson J."/>
            <person name="Mondo S."/>
            <person name="Nolan M."/>
            <person name="Ohm R."/>
            <person name="Pangilinan J."/>
            <person name="Park H.-J."/>
            <person name="Ramirez L."/>
            <person name="Alfaro M."/>
            <person name="Sun H."/>
            <person name="Tritt A."/>
            <person name="Yoshinaga Y."/>
            <person name="Zwiers L.-H."/>
            <person name="Turgeon B."/>
            <person name="Goodwin S."/>
            <person name="Spatafora J."/>
            <person name="Crous P."/>
            <person name="Grigoriev I."/>
        </authorList>
    </citation>
    <scope>NUCLEOTIDE SEQUENCE</scope>
    <source>
        <strain evidence="9">CBS 279.74</strain>
    </source>
</reference>
<evidence type="ECO:0000256" key="6">
    <source>
        <dbReference type="RuleBase" id="RU003355"/>
    </source>
</evidence>
<dbReference type="PROSITE" id="PS00136">
    <property type="entry name" value="SUBTILASE_ASP"/>
    <property type="match status" value="1"/>
</dbReference>
<dbReference type="CDD" id="cd04077">
    <property type="entry name" value="Peptidases_S8_PCSK9_ProteinaseK_like"/>
    <property type="match status" value="1"/>
</dbReference>
<dbReference type="OrthoDB" id="206201at2759"/>
<dbReference type="PROSITE" id="PS00138">
    <property type="entry name" value="SUBTILASE_SER"/>
    <property type="match status" value="1"/>
</dbReference>
<dbReference type="InterPro" id="IPR034193">
    <property type="entry name" value="PCSK9_ProteinaseK-like"/>
</dbReference>
<evidence type="ECO:0000256" key="4">
    <source>
        <dbReference type="ARBA" id="ARBA00022825"/>
    </source>
</evidence>
<dbReference type="Proteomes" id="UP000799428">
    <property type="component" value="Unassembled WGS sequence"/>
</dbReference>
<dbReference type="SUPFAM" id="SSF52743">
    <property type="entry name" value="Subtilisin-like"/>
    <property type="match status" value="1"/>
</dbReference>
<dbReference type="PRINTS" id="PR00723">
    <property type="entry name" value="SUBTILISIN"/>
</dbReference>
<feature type="active site" description="Charge relay system" evidence="5">
    <location>
        <position position="200"/>
    </location>
</feature>
<dbReference type="InterPro" id="IPR015500">
    <property type="entry name" value="Peptidase_S8_subtilisin-rel"/>
</dbReference>
<evidence type="ECO:0000256" key="3">
    <source>
        <dbReference type="ARBA" id="ARBA00022801"/>
    </source>
</evidence>
<keyword evidence="7" id="KW-0732">Signal</keyword>
<dbReference type="InterPro" id="IPR023827">
    <property type="entry name" value="Peptidase_S8_Asp-AS"/>
</dbReference>
<evidence type="ECO:0000259" key="8">
    <source>
        <dbReference type="Pfam" id="PF00082"/>
    </source>
</evidence>
<dbReference type="PROSITE" id="PS51892">
    <property type="entry name" value="SUBTILASE"/>
    <property type="match status" value="1"/>
</dbReference>
<dbReference type="GO" id="GO:0004252">
    <property type="term" value="F:serine-type endopeptidase activity"/>
    <property type="evidence" value="ECO:0007669"/>
    <property type="project" value="UniProtKB-UniRule"/>
</dbReference>
<comment type="similarity">
    <text evidence="1 5 6">Belongs to the peptidase S8 family.</text>
</comment>
<keyword evidence="2 5" id="KW-0645">Protease</keyword>
<feature type="active site" description="Charge relay system" evidence="5">
    <location>
        <position position="168"/>
    </location>
</feature>
<sequence length="481" mass="49753">MRTTFAFTALVASLTAVFALPAGEGFIGKTTVKAPTGQNVTIEGKDVILWFKTGDKAIEDSVQAALDFVKRTPEDDSVNVIKNAQFTAVVVKNVGDENVDAFNAMDEIETVEEVAAIKSFEVKQTNSTWGLQRISNKAGASGNPRDETFTYTFENASLGAGVDIYVVDTGVRTTHAVFTGRATQGANFSNDATNTDGDGHGTHTAGTAGGAKFGVAQGANIIAVKVLGSDGTGSSSDTIAGMSWVIDQHNKRKTEPGFVGSLMSMSWGLTGTATTVNNAVLEASKAGIHVSVAAGNSGADACGSTPAMVGGAKSAVVTVGSININNQVSTFSNIGTCVDIYAPGEQILSAWNTGDTIVNFLSGTSMACPHVSGVMAVLMAQDPAGLGQNPAALKTKLLGTALVNAFTGNVNGSANLLLSNGVSGNLSVRSPKNAKKWVVESTDLPGEKRTITGDAANWAKDFTKDLTARWNLHSTDSPLRF</sequence>
<evidence type="ECO:0000256" key="5">
    <source>
        <dbReference type="PROSITE-ProRule" id="PRU01240"/>
    </source>
</evidence>
<dbReference type="PANTHER" id="PTHR43806">
    <property type="entry name" value="PEPTIDASE S8"/>
    <property type="match status" value="1"/>
</dbReference>
<evidence type="ECO:0000313" key="9">
    <source>
        <dbReference type="EMBL" id="KAF2707918.1"/>
    </source>
</evidence>
<protein>
    <submittedName>
        <fullName evidence="9">Subtilisin-like protein</fullName>
    </submittedName>
</protein>
<keyword evidence="10" id="KW-1185">Reference proteome</keyword>
<evidence type="ECO:0000256" key="2">
    <source>
        <dbReference type="ARBA" id="ARBA00022670"/>
    </source>
</evidence>
<dbReference type="GO" id="GO:0006508">
    <property type="term" value="P:proteolysis"/>
    <property type="evidence" value="ECO:0007669"/>
    <property type="project" value="UniProtKB-KW"/>
</dbReference>
<feature type="chain" id="PRO_5026305850" evidence="7">
    <location>
        <begin position="20"/>
        <end position="481"/>
    </location>
</feature>
<keyword evidence="4 5" id="KW-0720">Serine protease</keyword>
<keyword evidence="3 5" id="KW-0378">Hydrolase</keyword>
<dbReference type="InterPro" id="IPR023828">
    <property type="entry name" value="Peptidase_S8_Ser-AS"/>
</dbReference>
<proteinExistence type="inferred from homology"/>
<dbReference type="FunFam" id="3.40.50.200:FF:000007">
    <property type="entry name" value="Subtilisin-like serine protease"/>
    <property type="match status" value="1"/>
</dbReference>
<feature type="domain" description="Peptidase S8/S53" evidence="8">
    <location>
        <begin position="159"/>
        <end position="407"/>
    </location>
</feature>
<accession>A0A6G1K532</accession>
<name>A0A6G1K532_9PLEO</name>
<dbReference type="InterPro" id="IPR000209">
    <property type="entry name" value="Peptidase_S8/S53_dom"/>
</dbReference>
<evidence type="ECO:0000256" key="7">
    <source>
        <dbReference type="SAM" id="SignalP"/>
    </source>
</evidence>
<evidence type="ECO:0000256" key="1">
    <source>
        <dbReference type="ARBA" id="ARBA00011073"/>
    </source>
</evidence>
<feature type="signal peptide" evidence="7">
    <location>
        <begin position="1"/>
        <end position="19"/>
    </location>
</feature>
<evidence type="ECO:0000313" key="10">
    <source>
        <dbReference type="Proteomes" id="UP000799428"/>
    </source>
</evidence>
<dbReference type="AlphaFoldDB" id="A0A6G1K532"/>
<dbReference type="Gene3D" id="3.40.50.200">
    <property type="entry name" value="Peptidase S8/S53 domain"/>
    <property type="match status" value="1"/>
</dbReference>
<dbReference type="InterPro" id="IPR036852">
    <property type="entry name" value="Peptidase_S8/S53_dom_sf"/>
</dbReference>
<organism evidence="9 10">
    <name type="scientific">Pleomassaria siparia CBS 279.74</name>
    <dbReference type="NCBI Taxonomy" id="1314801"/>
    <lineage>
        <taxon>Eukaryota</taxon>
        <taxon>Fungi</taxon>
        <taxon>Dikarya</taxon>
        <taxon>Ascomycota</taxon>
        <taxon>Pezizomycotina</taxon>
        <taxon>Dothideomycetes</taxon>
        <taxon>Pleosporomycetidae</taxon>
        <taxon>Pleosporales</taxon>
        <taxon>Pleomassariaceae</taxon>
        <taxon>Pleomassaria</taxon>
    </lineage>
</organism>
<dbReference type="InterPro" id="IPR050131">
    <property type="entry name" value="Peptidase_S8_subtilisin-like"/>
</dbReference>
<dbReference type="PANTHER" id="PTHR43806:SF11">
    <property type="entry name" value="CEREVISIN-RELATED"/>
    <property type="match status" value="1"/>
</dbReference>
<gene>
    <name evidence="9" type="ORF">K504DRAFT_458403</name>
</gene>